<sequence length="456" mass="51872">MPAPDRLLVRLTLAQPMPAEAEEARRLAAGLSDIEWRRFRRLLRHNDVGPLVWTTTHRLGLWESLPPQVRQAIASRRTTVEQLARVRLARAGELFDRLAARGIPVIVLKGVAFGETIYADPAYKKMNDLDLLFRPADVPALREVLRELELVPLALLDGGEEEDDPQAVPDPRRSYHLPAHVSRDLTFVLGLHWGLVNPKTGYRLDYDGTWARRQPLRVAGRAVAALSPLDALHHLGVHFHYYKTGLKELGDVANLVRAHPDFDWDTFGRMVEEAGTATAVLRPLRLAEAMYGLTIPARWMQRWRATADPFVGRDTERLAARADLLAESRSTWSSEIEKAYLAFTFENRFIPKAKWWATFWHRLLLPPRQVFSRTNACRPGERSPAWLFAMNLWRTAREVGREYGLAVFGLLMLKSLLELAASLLASGRGGRRRMDELRERLGQDEAQIMAFMASFD</sequence>
<dbReference type="Proteomes" id="UP000252355">
    <property type="component" value="Unassembled WGS sequence"/>
</dbReference>
<dbReference type="Pfam" id="PF14907">
    <property type="entry name" value="NTP_transf_5"/>
    <property type="match status" value="1"/>
</dbReference>
<evidence type="ECO:0000313" key="1">
    <source>
        <dbReference type="EMBL" id="RCK79091.1"/>
    </source>
</evidence>
<proteinExistence type="predicted"/>
<accession>A0A367ZP01</accession>
<dbReference type="InterPro" id="IPR039498">
    <property type="entry name" value="NTP_transf_5"/>
</dbReference>
<gene>
    <name evidence="1" type="ORF">OZSIB_0433</name>
</gene>
<dbReference type="AlphaFoldDB" id="A0A367ZP01"/>
<reference evidence="1 2" key="1">
    <citation type="submission" date="2018-05" db="EMBL/GenBank/DDBJ databases">
        <title>A metagenomic window into the 2 km-deep terrestrial subsurface aquifer revealed taxonomically and functionally diverse microbial community comprising novel uncultured bacterial lineages.</title>
        <authorList>
            <person name="Kadnikov V.V."/>
            <person name="Mardanov A.V."/>
            <person name="Beletsky A.V."/>
            <person name="Banks D."/>
            <person name="Pimenov N.V."/>
            <person name="Frank Y.A."/>
            <person name="Karnachuk O.V."/>
            <person name="Ravin N.V."/>
        </authorList>
    </citation>
    <scope>NUCLEOTIDE SEQUENCE [LARGE SCALE GENOMIC DNA]</scope>
    <source>
        <strain evidence="1">BY5</strain>
    </source>
</reference>
<evidence type="ECO:0000313" key="2">
    <source>
        <dbReference type="Proteomes" id="UP000252355"/>
    </source>
</evidence>
<dbReference type="EMBL" id="QOQW01000016">
    <property type="protein sequence ID" value="RCK79091.1"/>
    <property type="molecule type" value="Genomic_DNA"/>
</dbReference>
<organism evidence="1 2">
    <name type="scientific">Candidatus Ozemobacter sibiricus</name>
    <dbReference type="NCBI Taxonomy" id="2268124"/>
    <lineage>
        <taxon>Bacteria</taxon>
        <taxon>Candidatus Ozemobacteria</taxon>
        <taxon>Candidatus Ozemobacterales</taxon>
        <taxon>Candidatus Ozemobacteraceae</taxon>
        <taxon>Candidatus Ozemobacter</taxon>
    </lineage>
</organism>
<comment type="caution">
    <text evidence="1">The sequence shown here is derived from an EMBL/GenBank/DDBJ whole genome shotgun (WGS) entry which is preliminary data.</text>
</comment>
<evidence type="ECO:0008006" key="3">
    <source>
        <dbReference type="Google" id="ProtNLM"/>
    </source>
</evidence>
<protein>
    <recommendedName>
        <fullName evidence="3">Nucleotidyltransferase family protein</fullName>
    </recommendedName>
</protein>
<name>A0A367ZP01_9BACT</name>